<dbReference type="Pfam" id="PF13469">
    <property type="entry name" value="Sulfotransfer_3"/>
    <property type="match status" value="1"/>
</dbReference>
<dbReference type="InterPro" id="IPR027417">
    <property type="entry name" value="P-loop_NTPase"/>
</dbReference>
<dbReference type="Gene3D" id="3.40.50.300">
    <property type="entry name" value="P-loop containing nucleotide triphosphate hydrolases"/>
    <property type="match status" value="1"/>
</dbReference>
<keyword evidence="2" id="KW-1185">Reference proteome</keyword>
<evidence type="ECO:0000313" key="2">
    <source>
        <dbReference type="Proteomes" id="UP001626549"/>
    </source>
</evidence>
<accession>A0ABZ0IFQ0</accession>
<organism evidence="1 2">
    <name type="scientific">Congregibacter brevis</name>
    <dbReference type="NCBI Taxonomy" id="3081201"/>
    <lineage>
        <taxon>Bacteria</taxon>
        <taxon>Pseudomonadati</taxon>
        <taxon>Pseudomonadota</taxon>
        <taxon>Gammaproteobacteria</taxon>
        <taxon>Cellvibrionales</taxon>
        <taxon>Halieaceae</taxon>
        <taxon>Congregibacter</taxon>
    </lineage>
</organism>
<dbReference type="Proteomes" id="UP001626549">
    <property type="component" value="Chromosome"/>
</dbReference>
<dbReference type="RefSeq" id="WP_407329599.1">
    <property type="nucleotide sequence ID" value="NZ_CP136865.1"/>
</dbReference>
<protein>
    <submittedName>
        <fullName evidence="1">Sulfotransferase</fullName>
    </submittedName>
</protein>
<proteinExistence type="predicted"/>
<name>A0ABZ0IFQ0_9GAMM</name>
<evidence type="ECO:0000313" key="1">
    <source>
        <dbReference type="EMBL" id="WOJ98291.1"/>
    </source>
</evidence>
<gene>
    <name evidence="1" type="ORF">R0137_06900</name>
</gene>
<reference evidence="1 2" key="1">
    <citation type="submission" date="2023-10" db="EMBL/GenBank/DDBJ databases">
        <title>Two novel species belonging to the OM43/NOR5 clade.</title>
        <authorList>
            <person name="Park M."/>
        </authorList>
    </citation>
    <scope>NUCLEOTIDE SEQUENCE [LARGE SCALE GENOMIC DNA]</scope>
    <source>
        <strain evidence="1 2">IMCC45268</strain>
    </source>
</reference>
<sequence>MKNFLKHQAIDLFIRFLRHSDVAAESDRQFHSRHKHLPAISNDASPYSDLGKPISSGATENAIFITGRFRSGSTLLWNMFRQMNECTAYYEPFNERQWFNPHVRGNKVDATHRGVDDYSREYDGMTHLANLYSLDWIKDDLFMCADTFNPNMHQYISELIAHTGNTSVLQFNRVDFRLPWLKHHFPSVPIVHIYRHPREQWVSFLADPQKMQASNIETTYKDSFYLDTWSDGLAPHFPFLNRETTPHPYKRFYYIWKLSWLFAKKYADTSVKYDDLVARPRENFHKVLDEIGFNKNASLDDALKAVDPPSAKDWSVYAPDEWFRECEKECEKVLSQFLCGKHHSI</sequence>
<dbReference type="SUPFAM" id="SSF52540">
    <property type="entry name" value="P-loop containing nucleoside triphosphate hydrolases"/>
    <property type="match status" value="1"/>
</dbReference>
<dbReference type="EMBL" id="CP136865">
    <property type="protein sequence ID" value="WOJ98291.1"/>
    <property type="molecule type" value="Genomic_DNA"/>
</dbReference>